<evidence type="ECO:0000256" key="2">
    <source>
        <dbReference type="SAM" id="Phobius"/>
    </source>
</evidence>
<gene>
    <name evidence="3" type="ORF">CRLFYP8_02999</name>
</gene>
<sequence length="89" mass="10223">MGVPMSQGEFYVLLFGAISGLAVVVAPILKLNSNITKLNSNMEYLNRNVVESEKRINDIAQQQNMTDKVLYEHKYILKNHEDRIDKLEK</sequence>
<keyword evidence="2" id="KW-0812">Transmembrane</keyword>
<keyword evidence="2" id="KW-1133">Transmembrane helix</keyword>
<organism evidence="3">
    <name type="scientific">Thomasclavelia ramosa</name>
    <dbReference type="NCBI Taxonomy" id="1547"/>
    <lineage>
        <taxon>Bacteria</taxon>
        <taxon>Bacillati</taxon>
        <taxon>Bacillota</taxon>
        <taxon>Erysipelotrichia</taxon>
        <taxon>Erysipelotrichales</taxon>
        <taxon>Coprobacillaceae</taxon>
        <taxon>Thomasclavelia</taxon>
    </lineage>
</organism>
<dbReference type="EMBL" id="CACRTL010000029">
    <property type="protein sequence ID" value="VYU12060.1"/>
    <property type="molecule type" value="Genomic_DNA"/>
</dbReference>
<keyword evidence="2" id="KW-0472">Membrane</keyword>
<keyword evidence="1" id="KW-0175">Coiled coil</keyword>
<dbReference type="AlphaFoldDB" id="A0A6N3C586"/>
<feature type="transmembrane region" description="Helical" evidence="2">
    <location>
        <begin position="12"/>
        <end position="29"/>
    </location>
</feature>
<accession>A0A6N3C586</accession>
<feature type="coiled-coil region" evidence="1">
    <location>
        <begin position="28"/>
        <end position="62"/>
    </location>
</feature>
<reference evidence="3" key="1">
    <citation type="submission" date="2019-11" db="EMBL/GenBank/DDBJ databases">
        <authorList>
            <person name="Feng L."/>
        </authorList>
    </citation>
    <scope>NUCLEOTIDE SEQUENCE</scope>
    <source>
        <strain evidence="3">CramosumLFYP8</strain>
    </source>
</reference>
<evidence type="ECO:0000313" key="3">
    <source>
        <dbReference type="EMBL" id="VYU12060.1"/>
    </source>
</evidence>
<evidence type="ECO:0000256" key="1">
    <source>
        <dbReference type="SAM" id="Coils"/>
    </source>
</evidence>
<protein>
    <submittedName>
        <fullName evidence="3">Uncharacterized protein</fullName>
    </submittedName>
</protein>
<proteinExistence type="predicted"/>
<name>A0A6N3C586_9FIRM</name>